<keyword evidence="3" id="KW-0732">Signal</keyword>
<evidence type="ECO:0000256" key="2">
    <source>
        <dbReference type="SAM" id="Phobius"/>
    </source>
</evidence>
<feature type="region of interest" description="Disordered" evidence="1">
    <location>
        <begin position="546"/>
        <end position="567"/>
    </location>
</feature>
<evidence type="ECO:0000313" key="4">
    <source>
        <dbReference type="EMBL" id="CAK0828432.1"/>
    </source>
</evidence>
<evidence type="ECO:0000256" key="3">
    <source>
        <dbReference type="SAM" id="SignalP"/>
    </source>
</evidence>
<feature type="region of interest" description="Disordered" evidence="1">
    <location>
        <begin position="428"/>
        <end position="484"/>
    </location>
</feature>
<feature type="transmembrane region" description="Helical" evidence="2">
    <location>
        <begin position="896"/>
        <end position="915"/>
    </location>
</feature>
<feature type="transmembrane region" description="Helical" evidence="2">
    <location>
        <begin position="168"/>
        <end position="190"/>
    </location>
</feature>
<feature type="transmembrane region" description="Helical" evidence="2">
    <location>
        <begin position="679"/>
        <end position="706"/>
    </location>
</feature>
<name>A0ABN9SDF0_9DINO</name>
<gene>
    <name evidence="4" type="ORF">PCOR1329_LOCUS27642</name>
</gene>
<accession>A0ABN9SDF0</accession>
<evidence type="ECO:0000313" key="5">
    <source>
        <dbReference type="Proteomes" id="UP001189429"/>
    </source>
</evidence>
<feature type="compositionally biased region" description="Basic and acidic residues" evidence="1">
    <location>
        <begin position="449"/>
        <end position="475"/>
    </location>
</feature>
<feature type="transmembrane region" description="Helical" evidence="2">
    <location>
        <begin position="639"/>
        <end position="659"/>
    </location>
</feature>
<feature type="compositionally biased region" description="Basic and acidic residues" evidence="1">
    <location>
        <begin position="1104"/>
        <end position="1113"/>
    </location>
</feature>
<feature type="transmembrane region" description="Helical" evidence="2">
    <location>
        <begin position="790"/>
        <end position="813"/>
    </location>
</feature>
<dbReference type="Proteomes" id="UP001189429">
    <property type="component" value="Unassembled WGS sequence"/>
</dbReference>
<protein>
    <submittedName>
        <fullName evidence="4">Uncharacterized protein</fullName>
    </submittedName>
</protein>
<keyword evidence="2" id="KW-0472">Membrane</keyword>
<reference evidence="4" key="1">
    <citation type="submission" date="2023-10" db="EMBL/GenBank/DDBJ databases">
        <authorList>
            <person name="Chen Y."/>
            <person name="Shah S."/>
            <person name="Dougan E. K."/>
            <person name="Thang M."/>
            <person name="Chan C."/>
        </authorList>
    </citation>
    <scope>NUCLEOTIDE SEQUENCE [LARGE SCALE GENOMIC DNA]</scope>
</reference>
<keyword evidence="2" id="KW-1133">Transmembrane helix</keyword>
<feature type="region of interest" description="Disordered" evidence="1">
    <location>
        <begin position="1071"/>
        <end position="1113"/>
    </location>
</feature>
<proteinExistence type="predicted"/>
<keyword evidence="5" id="KW-1185">Reference proteome</keyword>
<dbReference type="InterPro" id="IPR009030">
    <property type="entry name" value="Growth_fac_rcpt_cys_sf"/>
</dbReference>
<feature type="transmembrane region" description="Helical" evidence="2">
    <location>
        <begin position="943"/>
        <end position="963"/>
    </location>
</feature>
<feature type="chain" id="PRO_5046532434" evidence="3">
    <location>
        <begin position="25"/>
        <end position="1113"/>
    </location>
</feature>
<dbReference type="EMBL" id="CAUYUJ010010035">
    <property type="protein sequence ID" value="CAK0828432.1"/>
    <property type="molecule type" value="Genomic_DNA"/>
</dbReference>
<evidence type="ECO:0000256" key="1">
    <source>
        <dbReference type="SAM" id="MobiDB-lite"/>
    </source>
</evidence>
<dbReference type="SUPFAM" id="SSF57184">
    <property type="entry name" value="Growth factor receptor domain"/>
    <property type="match status" value="1"/>
</dbReference>
<feature type="transmembrane region" description="Helical" evidence="2">
    <location>
        <begin position="254"/>
        <end position="278"/>
    </location>
</feature>
<organism evidence="4 5">
    <name type="scientific">Prorocentrum cordatum</name>
    <dbReference type="NCBI Taxonomy" id="2364126"/>
    <lineage>
        <taxon>Eukaryota</taxon>
        <taxon>Sar</taxon>
        <taxon>Alveolata</taxon>
        <taxon>Dinophyceae</taxon>
        <taxon>Prorocentrales</taxon>
        <taxon>Prorocentraceae</taxon>
        <taxon>Prorocentrum</taxon>
    </lineage>
</organism>
<comment type="caution">
    <text evidence="4">The sequence shown here is derived from an EMBL/GenBank/DDBJ whole genome shotgun (WGS) entry which is preliminary data.</text>
</comment>
<feature type="transmembrane region" description="Helical" evidence="2">
    <location>
        <begin position="718"/>
        <end position="743"/>
    </location>
</feature>
<feature type="transmembrane region" description="Helical" evidence="2">
    <location>
        <begin position="834"/>
        <end position="853"/>
    </location>
</feature>
<feature type="compositionally biased region" description="Polar residues" evidence="1">
    <location>
        <begin position="551"/>
        <end position="560"/>
    </location>
</feature>
<keyword evidence="2" id="KW-0812">Transmembrane</keyword>
<feature type="transmembrane region" description="Helical" evidence="2">
    <location>
        <begin position="315"/>
        <end position="338"/>
    </location>
</feature>
<feature type="signal peptide" evidence="3">
    <location>
        <begin position="1"/>
        <end position="24"/>
    </location>
</feature>
<sequence length="1113" mass="122325">MPAAHVAAPRALLAVAWLAAGAAGSRLGGGARVRARAAGLAGPPGRLGAAAAGAALVETVALPRPLVCGENPVVAADAPEGRCPTVCPLHVEHRGDGQHCDFHCVEASSSACSAHDPEATVADLERGVCRPCMTVGCRECLRDGTDACSVCSSGYTLMADGSCESVLWWGWIVSASVVLVVVLILVVWAVDIAWRPPINEACLNQALDTRSRAKLRQPGSSFATGPPDFDGKSSRELWPVNTNLCRTAVAGPGLVLSFNFQAAVILWGVVLGLAWVTLGFATDTDLFVIGTKPAETPRQSCIVVAWGHQAQMRLLWAKVGFIGFCYAFTFVGSLLFSVRQLRIFQRMDSRESTHKDFCAVVTGIRDVTGADEHVEEELKAALCTATGQNMVVVSVAWIFQHVEDDVVGAEEDFLVELEHARLAVDAPSDGSSELWESGASSLPSEEPEPSDRCHGSDKSPRTDGDAEDTHADKRPSSGSAGMRNVTLRTALHARDLAKQRLGAAGASAAAKATWGYQALMKQVEKMFLSKVTQKFLSRGRHTGFARRHTQYETAHSTGGRRSSETERAGRDLALSLKASTTAFAVFESEAARNQAVQACEAGVEFRGKRLYLSRCPVEPGSVHWENFVEERPWADLRRVFFGLSCILLALTAWTLLFYLPFTWVSLSASYTYGVEPTWYYVLTFSMVVVFGNAIMYTTCSVLADMLRFQYHKNQEICYMLLYTVSCVFNVILDMIVTYCIAFLRLEGSDIRAHDGNAMSELPTVVRRVMAYGMQRELGTNLKDYAFPGTFLIPFLVEPIVAVYLPWQIVTLVVRCNSIGITAAEELLRSTPFDLSRYADIHLNVILAVLILFFPGGYNLHMFFGLAASHAWIYLYDHYRALRFSPAFVYASMDVDWVAQWMFCLPCAVLLAAFLFKLETAQDFALTRAAFGPKLGDPDMSSTGLVLLLCLACLVHVAMHTWALKRLVPLFGIKPDALECPGETYRECAERLACSFITANPVHCLRSRYIHQHDPPTAWCMKGKEHLMKANPTAGQYFQDRVADPENYQLPEWASSPKQMFQTMYRRLSGSSEESSLLERSQTEKLGRRGAVGADLEGDPLYEPRQAERRSYTK</sequence>